<dbReference type="InterPro" id="IPR003781">
    <property type="entry name" value="CoA-bd"/>
</dbReference>
<dbReference type="Proteomes" id="UP001225644">
    <property type="component" value="Unassembled WGS sequence"/>
</dbReference>
<evidence type="ECO:0000259" key="1">
    <source>
        <dbReference type="SMART" id="SM00881"/>
    </source>
</evidence>
<dbReference type="EMBL" id="JAUSUX010000006">
    <property type="protein sequence ID" value="MDQ0285945.1"/>
    <property type="molecule type" value="Genomic_DNA"/>
</dbReference>
<dbReference type="SMART" id="SM00881">
    <property type="entry name" value="CoA_binding"/>
    <property type="match status" value="1"/>
</dbReference>
<dbReference type="PANTHER" id="PTHR33303:SF2">
    <property type="entry name" value="COA-BINDING DOMAIN-CONTAINING PROTEIN"/>
    <property type="match status" value="1"/>
</dbReference>
<name>A0ABU0AZQ5_9FIRM</name>
<keyword evidence="3" id="KW-1185">Reference proteome</keyword>
<evidence type="ECO:0000313" key="3">
    <source>
        <dbReference type="Proteomes" id="UP001225644"/>
    </source>
</evidence>
<proteinExistence type="predicted"/>
<dbReference type="PANTHER" id="PTHR33303">
    <property type="entry name" value="CYTOPLASMIC PROTEIN-RELATED"/>
    <property type="match status" value="1"/>
</dbReference>
<comment type="caution">
    <text evidence="2">The sequence shown here is derived from an EMBL/GenBank/DDBJ whole genome shotgun (WGS) entry which is preliminary data.</text>
</comment>
<feature type="domain" description="CoA-binding" evidence="1">
    <location>
        <begin position="13"/>
        <end position="107"/>
    </location>
</feature>
<dbReference type="Pfam" id="PF13380">
    <property type="entry name" value="CoA_binding_2"/>
    <property type="match status" value="1"/>
</dbReference>
<dbReference type="Gene3D" id="3.40.50.720">
    <property type="entry name" value="NAD(P)-binding Rossmann-like Domain"/>
    <property type="match status" value="1"/>
</dbReference>
<dbReference type="SUPFAM" id="SSF51735">
    <property type="entry name" value="NAD(P)-binding Rossmann-fold domains"/>
    <property type="match status" value="1"/>
</dbReference>
<sequence length="142" mass="16051">MFQNPDDAVLREILSKSRCIAVVGLSDKPERDSYRVARYMKEQGYDIIPVNPMLQEALGERAYPELSAIPHPVDIVNVFRRAEEVPAIIEAVLKLNFRPTIWLQLGVVHQEAAEKARARGLTVVMDRCLMVEHRRLLGGGNC</sequence>
<evidence type="ECO:0000313" key="2">
    <source>
        <dbReference type="EMBL" id="MDQ0285945.1"/>
    </source>
</evidence>
<protein>
    <submittedName>
        <fullName evidence="2">CoA-binding protein</fullName>
    </submittedName>
</protein>
<gene>
    <name evidence="2" type="ORF">J2Z49_001050</name>
</gene>
<organism evidence="2 3">
    <name type="scientific">Desulfofundulus luciae</name>
    <dbReference type="NCBI Taxonomy" id="74702"/>
    <lineage>
        <taxon>Bacteria</taxon>
        <taxon>Bacillati</taxon>
        <taxon>Bacillota</taxon>
        <taxon>Clostridia</taxon>
        <taxon>Eubacteriales</taxon>
        <taxon>Peptococcaceae</taxon>
        <taxon>Desulfofundulus</taxon>
    </lineage>
</organism>
<reference evidence="2 3" key="1">
    <citation type="submission" date="2023-07" db="EMBL/GenBank/DDBJ databases">
        <title>Genomic Encyclopedia of Type Strains, Phase IV (KMG-IV): sequencing the most valuable type-strain genomes for metagenomic binning, comparative biology and taxonomic classification.</title>
        <authorList>
            <person name="Goeker M."/>
        </authorList>
    </citation>
    <scope>NUCLEOTIDE SEQUENCE [LARGE SCALE GENOMIC DNA]</scope>
    <source>
        <strain evidence="2 3">DSM 12396</strain>
    </source>
</reference>
<dbReference type="InterPro" id="IPR036291">
    <property type="entry name" value="NAD(P)-bd_dom_sf"/>
</dbReference>
<accession>A0ABU0AZQ5</accession>